<comment type="caution">
    <text evidence="3">The sequence shown here is derived from an EMBL/GenBank/DDBJ whole genome shotgun (WGS) entry which is preliminary data.</text>
</comment>
<sequence>MDYATLKSLKPSEFEDAADGYQAVSDMADHARESVEQRIAAKMQAALEGEAASAALTQLRNLGQNFHYIQVECGLASTALNAMASDFRAAKKKLDSAVADAHDQGFTVNADGSVSYPAGGEKDEDGKTPEGGNVSGIANASSKGPLTDAGDSSDTAKAIARQAANFDPNPNHARALEYANRIAQAVQEAAEADELWAPKLRSLKADDDLTVSDDDWIDAKKDTGGVRTAAKNYLDAIKDRPKNGDPKLTAQWWKGLSKDQQEALIALDPAGLGKSDGLPAEVRDEANRTVLSEARAQYQRERDAIPPEPTKFRHLGPNTEAYTDEWLAWHHKYENRAKQLDKALAGMDNIEKRFERTGTKNLPEAYLIGFDPFANSDGRVIIANGNPDTADHTAVYVPGSKTDIRSINDELDKSETLWRESSSLRPNDSVSTITWFDYNAPRSVKPMIEHDVLPEAMFDDQAAEGAPRLRQFLDGNAAAHESATGEKGHSTLIGHSYGTTVIGDAAKVDPPYHGGQAHDPLPVDDVMTVASPGVQAKSPGDMGLDPKHFWAMASPDDSVPGWGKTAGLGEDRIVPSDPEFGANIMTTDTEGHSGYWDYKDNEASKSLTNQAGVIVGEYDEVGLKQEAHE</sequence>
<name>A0ABT9KQE0_9ACTN</name>
<organism evidence="3 4">
    <name type="scientific">Streptomyces demainii</name>
    <dbReference type="NCBI Taxonomy" id="588122"/>
    <lineage>
        <taxon>Bacteria</taxon>
        <taxon>Bacillati</taxon>
        <taxon>Actinomycetota</taxon>
        <taxon>Actinomycetes</taxon>
        <taxon>Kitasatosporales</taxon>
        <taxon>Streptomycetaceae</taxon>
        <taxon>Streptomyces</taxon>
    </lineage>
</organism>
<dbReference type="Pfam" id="PF06259">
    <property type="entry name" value="Abhydrolase_8"/>
    <property type="match status" value="1"/>
</dbReference>
<keyword evidence="4" id="KW-1185">Reference proteome</keyword>
<reference evidence="3 4" key="1">
    <citation type="submission" date="2023-07" db="EMBL/GenBank/DDBJ databases">
        <title>Sequencing the genomes of 1000 actinobacteria strains.</title>
        <authorList>
            <person name="Klenk H.-P."/>
        </authorList>
    </citation>
    <scope>NUCLEOTIDE SEQUENCE [LARGE SCALE GENOMIC DNA]</scope>
    <source>
        <strain evidence="3 4">DSM 41600</strain>
    </source>
</reference>
<dbReference type="EMBL" id="JAURUE010000001">
    <property type="protein sequence ID" value="MDP9610632.1"/>
    <property type="molecule type" value="Genomic_DNA"/>
</dbReference>
<accession>A0ABT9KQE0</accession>
<evidence type="ECO:0000259" key="2">
    <source>
        <dbReference type="Pfam" id="PF06259"/>
    </source>
</evidence>
<evidence type="ECO:0000313" key="3">
    <source>
        <dbReference type="EMBL" id="MDP9610632.1"/>
    </source>
</evidence>
<feature type="region of interest" description="Disordered" evidence="1">
    <location>
        <begin position="109"/>
        <end position="154"/>
    </location>
</feature>
<protein>
    <submittedName>
        <fullName evidence="3">Uncharacterized protein YukE</fullName>
    </submittedName>
</protein>
<feature type="domain" description="DUF1023" evidence="2">
    <location>
        <begin position="376"/>
        <end position="559"/>
    </location>
</feature>
<dbReference type="RefSeq" id="WP_307110620.1">
    <property type="nucleotide sequence ID" value="NZ_JAURUE010000001.1"/>
</dbReference>
<proteinExistence type="predicted"/>
<evidence type="ECO:0000313" key="4">
    <source>
        <dbReference type="Proteomes" id="UP001234880"/>
    </source>
</evidence>
<dbReference type="InterPro" id="IPR010427">
    <property type="entry name" value="DUF1023"/>
</dbReference>
<evidence type="ECO:0000256" key="1">
    <source>
        <dbReference type="SAM" id="MobiDB-lite"/>
    </source>
</evidence>
<feature type="compositionally biased region" description="Polar residues" evidence="1">
    <location>
        <begin position="136"/>
        <end position="154"/>
    </location>
</feature>
<dbReference type="Proteomes" id="UP001234880">
    <property type="component" value="Unassembled WGS sequence"/>
</dbReference>
<gene>
    <name evidence="3" type="ORF">JOF35_002909</name>
</gene>